<name>A0ABP7EQ48_9MICO</name>
<feature type="domain" description="Thioesterase" evidence="1">
    <location>
        <begin position="64"/>
        <end position="142"/>
    </location>
</feature>
<dbReference type="InterPro" id="IPR006683">
    <property type="entry name" value="Thioestr_dom"/>
</dbReference>
<comment type="caution">
    <text evidence="2">The sequence shown here is derived from an EMBL/GenBank/DDBJ whole genome shotgun (WGS) entry which is preliminary data.</text>
</comment>
<accession>A0ABP7EQ48</accession>
<evidence type="ECO:0000259" key="1">
    <source>
        <dbReference type="Pfam" id="PF03061"/>
    </source>
</evidence>
<reference evidence="3" key="1">
    <citation type="journal article" date="2019" name="Int. J. Syst. Evol. Microbiol.">
        <title>The Global Catalogue of Microorganisms (GCM) 10K type strain sequencing project: providing services to taxonomists for standard genome sequencing and annotation.</title>
        <authorList>
            <consortium name="The Broad Institute Genomics Platform"/>
            <consortium name="The Broad Institute Genome Sequencing Center for Infectious Disease"/>
            <person name="Wu L."/>
            <person name="Ma J."/>
        </authorList>
    </citation>
    <scope>NUCLEOTIDE SEQUENCE [LARGE SCALE GENOMIC DNA]</scope>
    <source>
        <strain evidence="3">JCM 17125</strain>
    </source>
</reference>
<dbReference type="CDD" id="cd03443">
    <property type="entry name" value="PaaI_thioesterase"/>
    <property type="match status" value="1"/>
</dbReference>
<proteinExistence type="predicted"/>
<protein>
    <submittedName>
        <fullName evidence="2">PaaI family thioesterase</fullName>
    </submittedName>
</protein>
<dbReference type="Gene3D" id="3.10.129.10">
    <property type="entry name" value="Hotdog Thioesterase"/>
    <property type="match status" value="1"/>
</dbReference>
<gene>
    <name evidence="2" type="ORF">GCM10022399_40640</name>
</gene>
<keyword evidence="3" id="KW-1185">Reference proteome</keyword>
<dbReference type="InterPro" id="IPR029069">
    <property type="entry name" value="HotDog_dom_sf"/>
</dbReference>
<dbReference type="Proteomes" id="UP001501468">
    <property type="component" value="Unassembled WGS sequence"/>
</dbReference>
<dbReference type="SUPFAM" id="SSF54637">
    <property type="entry name" value="Thioesterase/thiol ester dehydrase-isomerase"/>
    <property type="match status" value="1"/>
</dbReference>
<evidence type="ECO:0000313" key="3">
    <source>
        <dbReference type="Proteomes" id="UP001501468"/>
    </source>
</evidence>
<organism evidence="2 3">
    <name type="scientific">Terrabacter ginsenosidimutans</name>
    <dbReference type="NCBI Taxonomy" id="490575"/>
    <lineage>
        <taxon>Bacteria</taxon>
        <taxon>Bacillati</taxon>
        <taxon>Actinomycetota</taxon>
        <taxon>Actinomycetes</taxon>
        <taxon>Micrococcales</taxon>
        <taxon>Intrasporangiaceae</taxon>
        <taxon>Terrabacter</taxon>
    </lineage>
</organism>
<sequence>MTRMPSIQARLYPDLPCFGCGPGNAKGLQLKSYPLGEGAGSGDGSPEGVVAAFTPWPEHDNGLGYLNGGIIGTVLDCHSAAAVMLEAERRGWPPLPGADLAYVTAGLDVRFLRPAPLHDTVQLHAVVTEADEPQMTVAVELRFDGKVRAEATAVWKRWRPRS</sequence>
<dbReference type="Pfam" id="PF03061">
    <property type="entry name" value="4HBT"/>
    <property type="match status" value="1"/>
</dbReference>
<dbReference type="EMBL" id="BAABDC010000011">
    <property type="protein sequence ID" value="GAA3720161.1"/>
    <property type="molecule type" value="Genomic_DNA"/>
</dbReference>
<evidence type="ECO:0000313" key="2">
    <source>
        <dbReference type="EMBL" id="GAA3720161.1"/>
    </source>
</evidence>